<evidence type="ECO:0000256" key="3">
    <source>
        <dbReference type="ARBA" id="ARBA00023242"/>
    </source>
</evidence>
<comment type="similarity">
    <text evidence="4">Belongs to the bZIP family. YAP subfamily.</text>
</comment>
<proteinExistence type="inferred from homology"/>
<dbReference type="Gene3D" id="1.10.238.100">
    <property type="entry name" value="YAP1 redox domain. Chain B"/>
    <property type="match status" value="1"/>
</dbReference>
<keyword evidence="8" id="KW-1185">Reference proteome</keyword>
<dbReference type="GO" id="GO:0090575">
    <property type="term" value="C:RNA polymerase II transcription regulator complex"/>
    <property type="evidence" value="ECO:0007669"/>
    <property type="project" value="TreeGrafter"/>
</dbReference>
<organism evidence="7 8">
    <name type="scientific">Zalerion maritima</name>
    <dbReference type="NCBI Taxonomy" id="339359"/>
    <lineage>
        <taxon>Eukaryota</taxon>
        <taxon>Fungi</taxon>
        <taxon>Dikarya</taxon>
        <taxon>Ascomycota</taxon>
        <taxon>Pezizomycotina</taxon>
        <taxon>Sordariomycetes</taxon>
        <taxon>Lulworthiomycetidae</taxon>
        <taxon>Lulworthiales</taxon>
        <taxon>Lulworthiaceae</taxon>
        <taxon>Zalerion</taxon>
    </lineage>
</organism>
<evidence type="ECO:0000259" key="6">
    <source>
        <dbReference type="PROSITE" id="PS50217"/>
    </source>
</evidence>
<evidence type="ECO:0000256" key="2">
    <source>
        <dbReference type="ARBA" id="ARBA00004496"/>
    </source>
</evidence>
<dbReference type="PROSITE" id="PS00036">
    <property type="entry name" value="BZIP_BASIC"/>
    <property type="match status" value="1"/>
</dbReference>
<feature type="domain" description="BZIP" evidence="6">
    <location>
        <begin position="202"/>
        <end position="265"/>
    </location>
</feature>
<dbReference type="AlphaFoldDB" id="A0AAD5WV30"/>
<dbReference type="Pfam" id="PF00170">
    <property type="entry name" value="bZIP_1"/>
    <property type="match status" value="1"/>
</dbReference>
<dbReference type="SUPFAM" id="SSF57959">
    <property type="entry name" value="Leucine zipper domain"/>
    <property type="match status" value="1"/>
</dbReference>
<feature type="compositionally biased region" description="Basic and acidic residues" evidence="5">
    <location>
        <begin position="218"/>
        <end position="228"/>
    </location>
</feature>
<evidence type="ECO:0000313" key="8">
    <source>
        <dbReference type="Proteomes" id="UP001201980"/>
    </source>
</evidence>
<dbReference type="Gene3D" id="1.20.5.170">
    <property type="match status" value="1"/>
</dbReference>
<dbReference type="EMBL" id="JAKWBI020000073">
    <property type="protein sequence ID" value="KAJ2903725.1"/>
    <property type="molecule type" value="Genomic_DNA"/>
</dbReference>
<evidence type="ECO:0000313" key="7">
    <source>
        <dbReference type="EMBL" id="KAJ2903725.1"/>
    </source>
</evidence>
<sequence>MDYQFFGAQNAQFIPAYQTAPLPLTPGHSNSEVVSYSICSTSDAAERFWLPLLAAVVWRRAADSLALLSYMHLHIITQDPMAYEFNGDHMAFDNTGAFHQHQQQNQQAAFNGAALPGHDAFAPQPSEAAAPSSVVHNGPPTPPNHQNAFQQQQAKQQQQHNQSQPPIMTDYSQNLISKAEQSPPEDSQQGNPSAGSGDDDLTPAQNRRKAQNRAAQRAFRERKEKHVKDLETKLASLEAAQKQTSTENERLKRDLQKMSTENEILRATTSLAGPPNGGVGVPNTTGPLHYNPTDFYSNVLSGHANKTPSHRIVESENGERLYAAGATWDLIINHELYKQGRVDIGDVSNRLKSQAKCDGQGPVFEERAILKAIDASVASGSDELL</sequence>
<feature type="compositionally biased region" description="Polar residues" evidence="5">
    <location>
        <begin position="170"/>
        <end position="194"/>
    </location>
</feature>
<dbReference type="PROSITE" id="PS50217">
    <property type="entry name" value="BZIP"/>
    <property type="match status" value="1"/>
</dbReference>
<dbReference type="GO" id="GO:0000976">
    <property type="term" value="F:transcription cis-regulatory region binding"/>
    <property type="evidence" value="ECO:0007669"/>
    <property type="project" value="InterPro"/>
</dbReference>
<gene>
    <name evidence="7" type="ORF">MKZ38_009463</name>
</gene>
<evidence type="ECO:0000256" key="5">
    <source>
        <dbReference type="SAM" id="MobiDB-lite"/>
    </source>
</evidence>
<name>A0AAD5WV30_9PEZI</name>
<dbReference type="FunFam" id="1.20.5.170:FF:000067">
    <property type="entry name" value="BZIP transcription factor"/>
    <property type="match status" value="1"/>
</dbReference>
<dbReference type="InterPro" id="IPR004827">
    <property type="entry name" value="bZIP"/>
</dbReference>
<dbReference type="GO" id="GO:0001228">
    <property type="term" value="F:DNA-binding transcription activator activity, RNA polymerase II-specific"/>
    <property type="evidence" value="ECO:0007669"/>
    <property type="project" value="TreeGrafter"/>
</dbReference>
<dbReference type="Proteomes" id="UP001201980">
    <property type="component" value="Unassembled WGS sequence"/>
</dbReference>
<dbReference type="PANTHER" id="PTHR40621">
    <property type="entry name" value="TRANSCRIPTION FACTOR KAPC-RELATED"/>
    <property type="match status" value="1"/>
</dbReference>
<keyword evidence="3" id="KW-0539">Nucleus</keyword>
<feature type="region of interest" description="Disordered" evidence="5">
    <location>
        <begin position="115"/>
        <end position="228"/>
    </location>
</feature>
<evidence type="ECO:0000256" key="1">
    <source>
        <dbReference type="ARBA" id="ARBA00004123"/>
    </source>
</evidence>
<comment type="caution">
    <text evidence="7">The sequence shown here is derived from an EMBL/GenBank/DDBJ whole genome shotgun (WGS) entry which is preliminary data.</text>
</comment>
<reference evidence="7" key="1">
    <citation type="submission" date="2022-07" db="EMBL/GenBank/DDBJ databases">
        <title>Draft genome sequence of Zalerion maritima ATCC 34329, a (micro)plastics degrading marine fungus.</title>
        <authorList>
            <person name="Paco A."/>
            <person name="Goncalves M.F.M."/>
            <person name="Rocha-Santos T.A.P."/>
            <person name="Alves A."/>
        </authorList>
    </citation>
    <scope>NUCLEOTIDE SEQUENCE</scope>
    <source>
        <strain evidence="7">ATCC 34329</strain>
    </source>
</reference>
<comment type="subcellular location">
    <subcellularLocation>
        <location evidence="2">Cytoplasm</location>
    </subcellularLocation>
    <subcellularLocation>
        <location evidence="1">Nucleus</location>
    </subcellularLocation>
</comment>
<dbReference type="SMART" id="SM00338">
    <property type="entry name" value="BRLZ"/>
    <property type="match status" value="1"/>
</dbReference>
<dbReference type="GO" id="GO:0005737">
    <property type="term" value="C:cytoplasm"/>
    <property type="evidence" value="ECO:0007669"/>
    <property type="project" value="UniProtKB-SubCell"/>
</dbReference>
<feature type="compositionally biased region" description="Low complexity" evidence="5">
    <location>
        <begin position="115"/>
        <end position="133"/>
    </location>
</feature>
<dbReference type="GO" id="GO:0034599">
    <property type="term" value="P:cellular response to oxidative stress"/>
    <property type="evidence" value="ECO:0007669"/>
    <property type="project" value="UniProtKB-ARBA"/>
</dbReference>
<dbReference type="PANTHER" id="PTHR40621:SF8">
    <property type="entry name" value="AP-1-LIKE TRANSCRIPTION FACTOR YAP3"/>
    <property type="match status" value="1"/>
</dbReference>
<dbReference type="CDD" id="cd14688">
    <property type="entry name" value="bZIP_YAP"/>
    <property type="match status" value="1"/>
</dbReference>
<feature type="compositionally biased region" description="Low complexity" evidence="5">
    <location>
        <begin position="145"/>
        <end position="164"/>
    </location>
</feature>
<dbReference type="InterPro" id="IPR050936">
    <property type="entry name" value="AP-1-like"/>
</dbReference>
<dbReference type="InterPro" id="IPR046347">
    <property type="entry name" value="bZIP_sf"/>
</dbReference>
<accession>A0AAD5WV30</accession>
<evidence type="ECO:0000256" key="4">
    <source>
        <dbReference type="ARBA" id="ARBA00038132"/>
    </source>
</evidence>
<protein>
    <submittedName>
        <fullName evidence="7">Bzip transcription factor protein</fullName>
    </submittedName>
</protein>